<evidence type="ECO:0000256" key="1">
    <source>
        <dbReference type="ARBA" id="ARBA00004087"/>
    </source>
</evidence>
<dbReference type="AlphaFoldDB" id="A0A0R3SPX5"/>
<dbReference type="FunFam" id="3.10.450.220:FF:000001">
    <property type="entry name" value="60S ribosome subunit biogenesis protein NIP7 homolog"/>
    <property type="match status" value="1"/>
</dbReference>
<comment type="subunit">
    <text evidence="8">Interacts with pre-ribosome complex.</text>
</comment>
<dbReference type="STRING" id="6216.A0A0R3SPX5"/>
<comment type="similarity">
    <text evidence="3 8">Belongs to the NIP7 family.</text>
</comment>
<keyword evidence="7 8" id="KW-0539">Nucleus</keyword>
<dbReference type="SUPFAM" id="SSF88697">
    <property type="entry name" value="PUA domain-like"/>
    <property type="match status" value="1"/>
</dbReference>
<evidence type="ECO:0000256" key="8">
    <source>
        <dbReference type="PIRNR" id="PIRNR017190"/>
    </source>
</evidence>
<evidence type="ECO:0000256" key="7">
    <source>
        <dbReference type="ARBA" id="ARBA00023242"/>
    </source>
</evidence>
<dbReference type="GO" id="GO:0005730">
    <property type="term" value="C:nucleolus"/>
    <property type="evidence" value="ECO:0007669"/>
    <property type="project" value="UniProtKB-SubCell"/>
</dbReference>
<dbReference type="EMBL" id="CABIJS010000199">
    <property type="protein sequence ID" value="VUZ45908.1"/>
    <property type="molecule type" value="Genomic_DNA"/>
</dbReference>
<evidence type="ECO:0000256" key="5">
    <source>
        <dbReference type="ARBA" id="ARBA00022517"/>
    </source>
</evidence>
<reference evidence="14" key="1">
    <citation type="submission" date="2017-02" db="UniProtKB">
        <authorList>
            <consortium name="WormBaseParasite"/>
        </authorList>
    </citation>
    <scope>IDENTIFICATION</scope>
</reference>
<evidence type="ECO:0000256" key="6">
    <source>
        <dbReference type="ARBA" id="ARBA00022884"/>
    </source>
</evidence>
<evidence type="ECO:0000313" key="13">
    <source>
        <dbReference type="Proteomes" id="UP000321570"/>
    </source>
</evidence>
<gene>
    <name evidence="10" type="ORF">HDID_LOCUS7066</name>
    <name evidence="11" type="ORF">WMSIL1_LOCUS5789</name>
</gene>
<dbReference type="SMART" id="SM00359">
    <property type="entry name" value="PUA"/>
    <property type="match status" value="1"/>
</dbReference>
<keyword evidence="13" id="KW-1185">Reference proteome</keyword>
<dbReference type="InterPro" id="IPR055359">
    <property type="entry name" value="Nip7_N_euk"/>
</dbReference>
<feature type="domain" description="PUA" evidence="9">
    <location>
        <begin position="94"/>
        <end position="169"/>
    </location>
</feature>
<dbReference type="InterPro" id="IPR002478">
    <property type="entry name" value="PUA"/>
</dbReference>
<dbReference type="Proteomes" id="UP000274504">
    <property type="component" value="Unassembled WGS sequence"/>
</dbReference>
<dbReference type="GO" id="GO:0003723">
    <property type="term" value="F:RNA binding"/>
    <property type="evidence" value="ECO:0007669"/>
    <property type="project" value="UniProtKB-KW"/>
</dbReference>
<dbReference type="InterPro" id="IPR040598">
    <property type="entry name" value="NIP7_N"/>
</dbReference>
<reference evidence="10 12" key="2">
    <citation type="submission" date="2018-11" db="EMBL/GenBank/DDBJ databases">
        <authorList>
            <consortium name="Pathogen Informatics"/>
        </authorList>
    </citation>
    <scope>NUCLEOTIDE SEQUENCE [LARGE SCALE GENOMIC DNA]</scope>
</reference>
<dbReference type="InterPro" id="IPR015947">
    <property type="entry name" value="PUA-like_sf"/>
</dbReference>
<dbReference type="Pfam" id="PF17833">
    <property type="entry name" value="pre-PUA_NIP7"/>
    <property type="match status" value="1"/>
</dbReference>
<sequence length="179" mass="20726">MRQLKEAEYNEFLNKLLKYIKDVNVLLDRGSEKYNFYYHRERVFYCREDLARRAANITRKNLLSFGTCFGKFTKTGKFRLHVTALPYLSPYAKHRIWLKQNAEQSFLYGHHIIKSGLARVSDDTPQYAGVVVMNMNDIPLGFGVAAKSTSQMKNTDPMTIVGFHQADIGEYIRSEDTIV</sequence>
<keyword evidence="6 8" id="KW-0694">RNA-binding</keyword>
<evidence type="ECO:0000313" key="10">
    <source>
        <dbReference type="EMBL" id="VDL59384.1"/>
    </source>
</evidence>
<dbReference type="Gene3D" id="3.10.450.220">
    <property type="match status" value="1"/>
</dbReference>
<dbReference type="Gene3D" id="2.30.130.10">
    <property type="entry name" value="PUA domain"/>
    <property type="match status" value="1"/>
</dbReference>
<dbReference type="GO" id="GO:0042255">
    <property type="term" value="P:ribosome assembly"/>
    <property type="evidence" value="ECO:0007669"/>
    <property type="project" value="InterPro"/>
</dbReference>
<dbReference type="WBParaSite" id="HDID_0000706801-mRNA-1">
    <property type="protein sequence ID" value="HDID_0000706801-mRNA-1"/>
    <property type="gene ID" value="HDID_0000706801"/>
</dbReference>
<evidence type="ECO:0000256" key="2">
    <source>
        <dbReference type="ARBA" id="ARBA00004604"/>
    </source>
</evidence>
<evidence type="ECO:0000313" key="12">
    <source>
        <dbReference type="Proteomes" id="UP000274504"/>
    </source>
</evidence>
<dbReference type="Proteomes" id="UP000321570">
    <property type="component" value="Unassembled WGS sequence"/>
</dbReference>
<reference evidence="11 13" key="3">
    <citation type="submission" date="2019-07" db="EMBL/GenBank/DDBJ databases">
        <authorList>
            <person name="Jastrzebski P J."/>
            <person name="Paukszto L."/>
            <person name="Jastrzebski P J."/>
        </authorList>
    </citation>
    <scope>NUCLEOTIDE SEQUENCE [LARGE SCALE GENOMIC DNA]</scope>
    <source>
        <strain evidence="11 13">WMS-il1</strain>
    </source>
</reference>
<dbReference type="CDD" id="cd21146">
    <property type="entry name" value="Nip7_N_euk"/>
    <property type="match status" value="1"/>
</dbReference>
<evidence type="ECO:0000313" key="14">
    <source>
        <dbReference type="WBParaSite" id="HDID_0000706801-mRNA-1"/>
    </source>
</evidence>
<comment type="function">
    <text evidence="1 8">Required for proper 34S pre-rRNA processing and 60S ribosome subunit assembly.</text>
</comment>
<dbReference type="PROSITE" id="PS50890">
    <property type="entry name" value="PUA"/>
    <property type="match status" value="1"/>
</dbReference>
<dbReference type="Pfam" id="PF03657">
    <property type="entry name" value="UPF0113"/>
    <property type="match status" value="1"/>
</dbReference>
<proteinExistence type="inferred from homology"/>
<dbReference type="PIRSF" id="PIRSF017190">
    <property type="entry name" value="Rbsml_synth_fac_NIP7"/>
    <property type="match status" value="1"/>
</dbReference>
<keyword evidence="5 8" id="KW-0690">Ribosome biogenesis</keyword>
<dbReference type="EMBL" id="UYSG01010901">
    <property type="protein sequence ID" value="VDL59384.1"/>
    <property type="molecule type" value="Genomic_DNA"/>
</dbReference>
<accession>A0A0R3SPX5</accession>
<evidence type="ECO:0000259" key="9">
    <source>
        <dbReference type="SMART" id="SM00359"/>
    </source>
</evidence>
<dbReference type="FunFam" id="2.30.130.10:FF:000002">
    <property type="entry name" value="60S ribosome subunit biogenesis protein NIP7 homolog"/>
    <property type="match status" value="1"/>
</dbReference>
<dbReference type="InterPro" id="IPR016686">
    <property type="entry name" value="Ribosomal_synth_fac_NIP7"/>
</dbReference>
<dbReference type="InterPro" id="IPR005155">
    <property type="entry name" value="UPF0113_PUA"/>
</dbReference>
<evidence type="ECO:0000256" key="4">
    <source>
        <dbReference type="ARBA" id="ARBA00018162"/>
    </source>
</evidence>
<organism evidence="14">
    <name type="scientific">Hymenolepis diminuta</name>
    <name type="common">Rat tapeworm</name>
    <dbReference type="NCBI Taxonomy" id="6216"/>
    <lineage>
        <taxon>Eukaryota</taxon>
        <taxon>Metazoa</taxon>
        <taxon>Spiralia</taxon>
        <taxon>Lophotrochozoa</taxon>
        <taxon>Platyhelminthes</taxon>
        <taxon>Cestoda</taxon>
        <taxon>Eucestoda</taxon>
        <taxon>Cyclophyllidea</taxon>
        <taxon>Hymenolepididae</taxon>
        <taxon>Hymenolepis</taxon>
    </lineage>
</organism>
<evidence type="ECO:0000313" key="11">
    <source>
        <dbReference type="EMBL" id="VUZ45908.1"/>
    </source>
</evidence>
<dbReference type="OrthoDB" id="27490at2759"/>
<comment type="subcellular location">
    <subcellularLocation>
        <location evidence="2">Nucleus</location>
        <location evidence="2">Nucleolus</location>
    </subcellularLocation>
</comment>
<evidence type="ECO:0000256" key="3">
    <source>
        <dbReference type="ARBA" id="ARBA00009895"/>
    </source>
</evidence>
<dbReference type="InterPro" id="IPR036974">
    <property type="entry name" value="PUA_sf"/>
</dbReference>
<dbReference type="SUPFAM" id="SSF88802">
    <property type="entry name" value="Pre-PUA domain"/>
    <property type="match status" value="1"/>
</dbReference>
<protein>
    <recommendedName>
        <fullName evidence="4 8">60S ribosome subunit biogenesis protein NIP7 homolog</fullName>
    </recommendedName>
</protein>
<dbReference type="CDD" id="cd21151">
    <property type="entry name" value="PUA_Nip7-like"/>
    <property type="match status" value="1"/>
</dbReference>
<name>A0A0R3SPX5_HYMDI</name>